<evidence type="ECO:0000256" key="6">
    <source>
        <dbReference type="SAM" id="SignalP"/>
    </source>
</evidence>
<dbReference type="InterPro" id="IPR036508">
    <property type="entry name" value="Chitin-bd_dom_sf"/>
</dbReference>
<name>A0A1B0CP24_LUTLO</name>
<dbReference type="EMBL" id="AJWK01021341">
    <property type="status" value="NOT_ANNOTATED_CDS"/>
    <property type="molecule type" value="Genomic_DNA"/>
</dbReference>
<evidence type="ECO:0000313" key="10">
    <source>
        <dbReference type="Proteomes" id="UP000092461"/>
    </source>
</evidence>
<evidence type="ECO:0000313" key="9">
    <source>
        <dbReference type="EnsemblMetazoa" id="LLOJ006497-PA"/>
    </source>
</evidence>
<keyword evidence="4" id="KW-1015">Disulfide bond</keyword>
<dbReference type="Gene3D" id="2.170.140.10">
    <property type="entry name" value="Chitin binding domain"/>
    <property type="match status" value="4"/>
</dbReference>
<reference evidence="8" key="2">
    <citation type="journal article" date="2020" name="BMC">
        <title>Leishmania infection induces a limited differential gene expression in the sand fly midgut.</title>
        <authorList>
            <person name="Coutinho-Abreu I.V."/>
            <person name="Serafim T.D."/>
            <person name="Meneses C."/>
            <person name="Kamhawi S."/>
            <person name="Oliveira F."/>
            <person name="Valenzuela J.G."/>
        </authorList>
    </citation>
    <scope>NUCLEOTIDE SEQUENCE</scope>
    <source>
        <strain evidence="8">Jacobina</strain>
        <tissue evidence="8">Midgut</tissue>
    </source>
</reference>
<feature type="domain" description="Chitin-binding type-2" evidence="7">
    <location>
        <begin position="20"/>
        <end position="77"/>
    </location>
</feature>
<sequence length="259" mass="29632">MKFVAVLLIAVEVLGVFGQNDLCLNNRGTSFHPHPDTCKGYYFCTEGEAFENFCQDGFHYSVEEETCVAADTVPCYNGVRLCDVEHVDTAVKDPENCDKYFNCKRGDLAEHATCSEGHSFNPESLTCDASSYGQCHNEQHNYCFQYSDNGQRDFFFAPDPHSCSRYYFCYNGKQQEFKCPEGYYFDHFKNYCTKPYESGCKATPKCPEEGFHVQAHPADCNKYVLCVDGQFYVNSCGPYFFFDYLTSECRHENDATCFV</sequence>
<feature type="chain" id="PRO_5044555415" evidence="6">
    <location>
        <begin position="19"/>
        <end position="259"/>
    </location>
</feature>
<evidence type="ECO:0000313" key="8">
    <source>
        <dbReference type="EMBL" id="MBC1175214.1"/>
    </source>
</evidence>
<dbReference type="InterPro" id="IPR051940">
    <property type="entry name" value="Chitin_bind-dev_reg"/>
</dbReference>
<dbReference type="PROSITE" id="PS50940">
    <property type="entry name" value="CHIT_BIND_II"/>
    <property type="match status" value="4"/>
</dbReference>
<keyword evidence="5" id="KW-0325">Glycoprotein</keyword>
<evidence type="ECO:0000256" key="2">
    <source>
        <dbReference type="ARBA" id="ARBA00022729"/>
    </source>
</evidence>
<evidence type="ECO:0000256" key="1">
    <source>
        <dbReference type="ARBA" id="ARBA00022669"/>
    </source>
</evidence>
<organism evidence="9 10">
    <name type="scientific">Lutzomyia longipalpis</name>
    <name type="common">Sand fly</name>
    <dbReference type="NCBI Taxonomy" id="7200"/>
    <lineage>
        <taxon>Eukaryota</taxon>
        <taxon>Metazoa</taxon>
        <taxon>Ecdysozoa</taxon>
        <taxon>Arthropoda</taxon>
        <taxon>Hexapoda</taxon>
        <taxon>Insecta</taxon>
        <taxon>Pterygota</taxon>
        <taxon>Neoptera</taxon>
        <taxon>Endopterygota</taxon>
        <taxon>Diptera</taxon>
        <taxon>Nematocera</taxon>
        <taxon>Psychodoidea</taxon>
        <taxon>Psychodidae</taxon>
        <taxon>Lutzomyia</taxon>
        <taxon>Lutzomyia</taxon>
    </lineage>
</organism>
<keyword evidence="3" id="KW-0677">Repeat</keyword>
<feature type="domain" description="Chitin-binding type-2" evidence="7">
    <location>
        <begin position="79"/>
        <end position="137"/>
    </location>
</feature>
<proteinExistence type="predicted"/>
<dbReference type="InterPro" id="IPR002557">
    <property type="entry name" value="Chitin-bd_dom"/>
</dbReference>
<keyword evidence="1" id="KW-0147">Chitin-binding</keyword>
<evidence type="ECO:0000259" key="7">
    <source>
        <dbReference type="PROSITE" id="PS50940"/>
    </source>
</evidence>
<dbReference type="SUPFAM" id="SSF57625">
    <property type="entry name" value="Invertebrate chitin-binding proteins"/>
    <property type="match status" value="4"/>
</dbReference>
<keyword evidence="2 6" id="KW-0732">Signal</keyword>
<evidence type="ECO:0000256" key="4">
    <source>
        <dbReference type="ARBA" id="ARBA00023157"/>
    </source>
</evidence>
<dbReference type="EMBL" id="GITU01006511">
    <property type="protein sequence ID" value="MBC1175214.1"/>
    <property type="molecule type" value="Transcribed_RNA"/>
</dbReference>
<dbReference type="GO" id="GO:0005576">
    <property type="term" value="C:extracellular region"/>
    <property type="evidence" value="ECO:0007669"/>
    <property type="project" value="InterPro"/>
</dbReference>
<keyword evidence="10" id="KW-1185">Reference proteome</keyword>
<reference evidence="10" key="1">
    <citation type="submission" date="2012-05" db="EMBL/GenBank/DDBJ databases">
        <title>Whole Genome Assembly of Lutzomyia longipalpis.</title>
        <authorList>
            <person name="Richards S."/>
            <person name="Qu C."/>
            <person name="Dillon R."/>
            <person name="Worley K."/>
            <person name="Scherer S."/>
            <person name="Batterton M."/>
            <person name="Taylor A."/>
            <person name="Hawes A."/>
            <person name="Hernandez B."/>
            <person name="Kovar C."/>
            <person name="Mandapat C."/>
            <person name="Pham C."/>
            <person name="Qu C."/>
            <person name="Jing C."/>
            <person name="Bess C."/>
            <person name="Bandaranaike D."/>
            <person name="Ngo D."/>
            <person name="Ongeri F."/>
            <person name="Arias F."/>
            <person name="Lara F."/>
            <person name="Weissenberger G."/>
            <person name="Kamau G."/>
            <person name="Han H."/>
            <person name="Shen H."/>
            <person name="Dinh H."/>
            <person name="Khalil I."/>
            <person name="Jones J."/>
            <person name="Shafer J."/>
            <person name="Jayaseelan J."/>
            <person name="Quiroz J."/>
            <person name="Blankenburg K."/>
            <person name="Nguyen L."/>
            <person name="Jackson L."/>
            <person name="Francisco L."/>
            <person name="Tang L.-Y."/>
            <person name="Pu L.-L."/>
            <person name="Perales L."/>
            <person name="Lorensuhewa L."/>
            <person name="Munidasa M."/>
            <person name="Coyle M."/>
            <person name="Taylor M."/>
            <person name="Puazo M."/>
            <person name="Firestine M."/>
            <person name="Scheel M."/>
            <person name="Javaid M."/>
            <person name="Wang M."/>
            <person name="Li M."/>
            <person name="Tabassum N."/>
            <person name="Saada N."/>
            <person name="Osuji N."/>
            <person name="Aqrawi P."/>
            <person name="Fu Q."/>
            <person name="Thornton R."/>
            <person name="Raj R."/>
            <person name="Goodspeed R."/>
            <person name="Mata R."/>
            <person name="Najjar R."/>
            <person name="Gubbala S."/>
            <person name="Lee S."/>
            <person name="Denson S."/>
            <person name="Patil S."/>
            <person name="Macmil S."/>
            <person name="Qi S."/>
            <person name="Matskevitch T."/>
            <person name="Palculict T."/>
            <person name="Mathew T."/>
            <person name="Vee V."/>
            <person name="Velamala V."/>
            <person name="Korchina V."/>
            <person name="Cai W."/>
            <person name="Liu W."/>
            <person name="Dai W."/>
            <person name="Zou X."/>
            <person name="Zhu Y."/>
            <person name="Zhang Y."/>
            <person name="Wu Y.-Q."/>
            <person name="Xin Y."/>
            <person name="Nazarath L."/>
            <person name="Kovar C."/>
            <person name="Han Y."/>
            <person name="Muzny D."/>
            <person name="Gibbs R."/>
        </authorList>
    </citation>
    <scope>NUCLEOTIDE SEQUENCE [LARGE SCALE GENOMIC DNA]</scope>
    <source>
        <strain evidence="10">Jacobina</strain>
    </source>
</reference>
<evidence type="ECO:0000256" key="5">
    <source>
        <dbReference type="ARBA" id="ARBA00023180"/>
    </source>
</evidence>
<dbReference type="PANTHER" id="PTHR23301:SF0">
    <property type="entry name" value="CHITIN-BINDING TYPE-2 DOMAIN-CONTAINING PROTEIN-RELATED"/>
    <property type="match status" value="1"/>
</dbReference>
<dbReference type="EnsemblMetazoa" id="LLOJ006497-RA">
    <property type="protein sequence ID" value="LLOJ006497-PA"/>
    <property type="gene ID" value="LLOJ006497"/>
</dbReference>
<dbReference type="VEuPathDB" id="VectorBase:LLONM1_007449"/>
<dbReference type="AlphaFoldDB" id="A0A1B0CP24"/>
<dbReference type="Pfam" id="PF01607">
    <property type="entry name" value="CBM_14"/>
    <property type="match status" value="4"/>
</dbReference>
<feature type="signal peptide" evidence="6">
    <location>
        <begin position="1"/>
        <end position="18"/>
    </location>
</feature>
<evidence type="ECO:0000256" key="3">
    <source>
        <dbReference type="ARBA" id="ARBA00022737"/>
    </source>
</evidence>
<dbReference type="GO" id="GO:0008061">
    <property type="term" value="F:chitin binding"/>
    <property type="evidence" value="ECO:0007669"/>
    <property type="project" value="UniProtKB-KW"/>
</dbReference>
<feature type="domain" description="Chitin-binding type-2" evidence="7">
    <location>
        <begin position="140"/>
        <end position="202"/>
    </location>
</feature>
<feature type="domain" description="Chitin-binding type-2" evidence="7">
    <location>
        <begin position="203"/>
        <end position="259"/>
    </location>
</feature>
<reference evidence="9" key="3">
    <citation type="submission" date="2020-05" db="UniProtKB">
        <authorList>
            <consortium name="EnsemblMetazoa"/>
        </authorList>
    </citation>
    <scope>IDENTIFICATION</scope>
    <source>
        <strain evidence="9">Jacobina</strain>
    </source>
</reference>
<accession>A0A1B0CP24</accession>
<dbReference type="PANTHER" id="PTHR23301">
    <property type="entry name" value="CHITIN BINDING PERITROPHIN-A"/>
    <property type="match status" value="1"/>
</dbReference>
<protein>
    <submittedName>
        <fullName evidence="8">Putative peritrophin</fullName>
    </submittedName>
</protein>
<dbReference type="SMART" id="SM00494">
    <property type="entry name" value="ChtBD2"/>
    <property type="match status" value="4"/>
</dbReference>
<dbReference type="VEuPathDB" id="VectorBase:LLOJ006497"/>
<dbReference type="Proteomes" id="UP000092461">
    <property type="component" value="Unassembled WGS sequence"/>
</dbReference>